<dbReference type="Pfam" id="PF13252">
    <property type="entry name" value="Phage_capsid_3"/>
    <property type="match status" value="1"/>
</dbReference>
<name>A0ABN1ITZ0_9GAMM</name>
<evidence type="ECO:0000313" key="2">
    <source>
        <dbReference type="Proteomes" id="UP001501523"/>
    </source>
</evidence>
<accession>A0ABN1ITZ0</accession>
<dbReference type="NCBIfam" id="TIGR04387">
    <property type="entry name" value="capsid_maj_N4"/>
    <property type="match status" value="1"/>
</dbReference>
<dbReference type="RefSeq" id="WP_343792848.1">
    <property type="nucleotide sequence ID" value="NZ_BAAAEU010000024.1"/>
</dbReference>
<sequence>MQTIVGINDPKARKLWSASLFVDQARESYWQTRFVGKGANAMTPVQLLTELERDAGDRISYDLNMQLRNKPIYGDNIQEGTEENLNFYTDQVFVDQVRGGVNAGGRMTRKRTLHDLRAIARQRMSEWWGRWGDEILFMYGSGARGANLEFIEDLNYTGFASNPFTAPDSLHQLFGGVATSNATVQATDTMSLTTIEKAQNKALTMGGGASGHPEIRPIRINGEDRYVLVMHTYQMYSLRTNTSVGQWIDVQKAAAAAQGQKNPLFTGAEGMYSGTILHQHKAAILFNNWGAGGNVTGARSLFMGRQAMVMAYGSPGSGMRFDWYEETRDNGNQIVISTNTILGCKKTTFNSLDFGVIAVDTAAADPNGGQFGAA</sequence>
<evidence type="ECO:0000313" key="1">
    <source>
        <dbReference type="EMBL" id="GAA0721312.1"/>
    </source>
</evidence>
<reference evidence="1 2" key="1">
    <citation type="journal article" date="2019" name="Int. J. Syst. Evol. Microbiol.">
        <title>The Global Catalogue of Microorganisms (GCM) 10K type strain sequencing project: providing services to taxonomists for standard genome sequencing and annotation.</title>
        <authorList>
            <consortium name="The Broad Institute Genomics Platform"/>
            <consortium name="The Broad Institute Genome Sequencing Center for Infectious Disease"/>
            <person name="Wu L."/>
            <person name="Ma J."/>
        </authorList>
    </citation>
    <scope>NUCLEOTIDE SEQUENCE [LARGE SCALE GENOMIC DNA]</scope>
    <source>
        <strain evidence="1 2">JCM 15421</strain>
    </source>
</reference>
<comment type="caution">
    <text evidence="1">The sequence shown here is derived from an EMBL/GenBank/DDBJ whole genome shotgun (WGS) entry which is preliminary data.</text>
</comment>
<keyword evidence="2" id="KW-1185">Reference proteome</keyword>
<protein>
    <submittedName>
        <fullName evidence="1">N4-gp56 family major capsid protein</fullName>
    </submittedName>
</protein>
<dbReference type="InterPro" id="IPR025267">
    <property type="entry name" value="ORF017-like"/>
</dbReference>
<organism evidence="1 2">
    <name type="scientific">Dokdonella soli</name>
    <dbReference type="NCBI Taxonomy" id="529810"/>
    <lineage>
        <taxon>Bacteria</taxon>
        <taxon>Pseudomonadati</taxon>
        <taxon>Pseudomonadota</taxon>
        <taxon>Gammaproteobacteria</taxon>
        <taxon>Lysobacterales</taxon>
        <taxon>Rhodanobacteraceae</taxon>
        <taxon>Dokdonella</taxon>
    </lineage>
</organism>
<gene>
    <name evidence="1" type="ORF">GCM10009105_31510</name>
</gene>
<dbReference type="EMBL" id="BAAAEU010000024">
    <property type="protein sequence ID" value="GAA0721312.1"/>
    <property type="molecule type" value="Genomic_DNA"/>
</dbReference>
<dbReference type="Proteomes" id="UP001501523">
    <property type="component" value="Unassembled WGS sequence"/>
</dbReference>
<proteinExistence type="predicted"/>